<reference evidence="1" key="1">
    <citation type="submission" date="2021-06" db="EMBL/GenBank/DDBJ databases">
        <authorList>
            <person name="Kallberg Y."/>
            <person name="Tangrot J."/>
            <person name="Rosling A."/>
        </authorList>
    </citation>
    <scope>NUCLEOTIDE SEQUENCE</scope>
    <source>
        <strain evidence="1">MA461A</strain>
    </source>
</reference>
<protein>
    <submittedName>
        <fullName evidence="1">628_t:CDS:1</fullName>
    </submittedName>
</protein>
<comment type="caution">
    <text evidence="1">The sequence shown here is derived from an EMBL/GenBank/DDBJ whole genome shotgun (WGS) entry which is preliminary data.</text>
</comment>
<evidence type="ECO:0000313" key="2">
    <source>
        <dbReference type="Proteomes" id="UP000789920"/>
    </source>
</evidence>
<gene>
    <name evidence="1" type="ORF">RPERSI_LOCUS19416</name>
</gene>
<accession>A0ACA9RGY5</accession>
<feature type="non-terminal residue" evidence="1">
    <location>
        <position position="82"/>
    </location>
</feature>
<evidence type="ECO:0000313" key="1">
    <source>
        <dbReference type="EMBL" id="CAG8792555.1"/>
    </source>
</evidence>
<dbReference type="EMBL" id="CAJVQC010053198">
    <property type="protein sequence ID" value="CAG8792555.1"/>
    <property type="molecule type" value="Genomic_DNA"/>
</dbReference>
<dbReference type="Proteomes" id="UP000789920">
    <property type="component" value="Unassembled WGS sequence"/>
</dbReference>
<sequence>KHLDIAKFMIALRKINPPPPPPNDVINIGPSLDFLTSLEHNNDMPILDLLHKTVFFIALESACRPSDFQRIELKSLQKLESG</sequence>
<organism evidence="1 2">
    <name type="scientific">Racocetra persica</name>
    <dbReference type="NCBI Taxonomy" id="160502"/>
    <lineage>
        <taxon>Eukaryota</taxon>
        <taxon>Fungi</taxon>
        <taxon>Fungi incertae sedis</taxon>
        <taxon>Mucoromycota</taxon>
        <taxon>Glomeromycotina</taxon>
        <taxon>Glomeromycetes</taxon>
        <taxon>Diversisporales</taxon>
        <taxon>Gigasporaceae</taxon>
        <taxon>Racocetra</taxon>
    </lineage>
</organism>
<proteinExistence type="predicted"/>
<keyword evidence="2" id="KW-1185">Reference proteome</keyword>
<feature type="non-terminal residue" evidence="1">
    <location>
        <position position="1"/>
    </location>
</feature>
<name>A0ACA9RGY5_9GLOM</name>